<protein>
    <submittedName>
        <fullName evidence="1">Uncharacterized protein</fullName>
    </submittedName>
</protein>
<reference evidence="1 2" key="1">
    <citation type="submission" date="2018-06" db="EMBL/GenBank/DDBJ databases">
        <title>A transcriptomic atlas of mushroom development highlights an independent origin of complex multicellularity.</title>
        <authorList>
            <consortium name="DOE Joint Genome Institute"/>
            <person name="Krizsan K."/>
            <person name="Almasi E."/>
            <person name="Merenyi Z."/>
            <person name="Sahu N."/>
            <person name="Viragh M."/>
            <person name="Koszo T."/>
            <person name="Mondo S."/>
            <person name="Kiss B."/>
            <person name="Balint B."/>
            <person name="Kues U."/>
            <person name="Barry K."/>
            <person name="Hegedus J.C."/>
            <person name="Henrissat B."/>
            <person name="Johnson J."/>
            <person name="Lipzen A."/>
            <person name="Ohm R."/>
            <person name="Nagy I."/>
            <person name="Pangilinan J."/>
            <person name="Yan J."/>
            <person name="Xiong Y."/>
            <person name="Grigoriev I.V."/>
            <person name="Hibbett D.S."/>
            <person name="Nagy L.G."/>
        </authorList>
    </citation>
    <scope>NUCLEOTIDE SEQUENCE [LARGE SCALE GENOMIC DNA]</scope>
    <source>
        <strain evidence="1 2">SZMC22713</strain>
    </source>
</reference>
<name>A0A4Y7PZC1_9AGAM</name>
<proteinExistence type="predicted"/>
<accession>A0A4Y7PZC1</accession>
<dbReference type="Proteomes" id="UP000294933">
    <property type="component" value="Unassembled WGS sequence"/>
</dbReference>
<dbReference type="STRING" id="50990.A0A4Y7PZC1"/>
<dbReference type="EMBL" id="ML170186">
    <property type="protein sequence ID" value="TDL20733.1"/>
    <property type="molecule type" value="Genomic_DNA"/>
</dbReference>
<organism evidence="1 2">
    <name type="scientific">Rickenella mellea</name>
    <dbReference type="NCBI Taxonomy" id="50990"/>
    <lineage>
        <taxon>Eukaryota</taxon>
        <taxon>Fungi</taxon>
        <taxon>Dikarya</taxon>
        <taxon>Basidiomycota</taxon>
        <taxon>Agaricomycotina</taxon>
        <taxon>Agaricomycetes</taxon>
        <taxon>Hymenochaetales</taxon>
        <taxon>Rickenellaceae</taxon>
        <taxon>Rickenella</taxon>
    </lineage>
</organism>
<gene>
    <name evidence="1" type="ORF">BD410DRAFT_364756</name>
</gene>
<keyword evidence="2" id="KW-1185">Reference proteome</keyword>
<dbReference type="AlphaFoldDB" id="A0A4Y7PZC1"/>
<dbReference type="VEuPathDB" id="FungiDB:BD410DRAFT_364756"/>
<evidence type="ECO:0000313" key="2">
    <source>
        <dbReference type="Proteomes" id="UP000294933"/>
    </source>
</evidence>
<dbReference type="OrthoDB" id="3269050at2759"/>
<evidence type="ECO:0000313" key="1">
    <source>
        <dbReference type="EMBL" id="TDL20733.1"/>
    </source>
</evidence>
<sequence>MDVHDYYCQPNSSLSLRLAEGDITVTVVQAFTPFTRAQVLVVRTHQTSPIACLPSKSLVVLKIYDPRFFDHRKATKYRPAHLWSFQAESEAAKKPRASPTAFLEHSELPEDDDPVQWEEYYYKYFEKRFQAETASYEALKSLQGTAIPKYFAAGRLTITERLAPRAISPRVILIEYIPNAKNLNDVDAKLITPPWSIR</sequence>